<sequence length="136" mass="15853">MSSIHYNYRLKSKFLSLSPKALACWPFFPSLDKLIYSFPEKNSMLHLCPNISPAWNDFHLNKSIQRAIQYHLLFGRTLPHHCPLTLPFLSTYCHSAYKHILRDTHIIPLYSILTDVLFPFIPYNSNYNANLLEGVV</sequence>
<evidence type="ECO:0000313" key="1">
    <source>
        <dbReference type="EMBL" id="KAF6505907.1"/>
    </source>
</evidence>
<dbReference type="AlphaFoldDB" id="A0A7J8KAM1"/>
<accession>A0A7J8KAM1</accession>
<evidence type="ECO:0000313" key="2">
    <source>
        <dbReference type="Proteomes" id="UP000593571"/>
    </source>
</evidence>
<dbReference type="EMBL" id="JACASE010000001">
    <property type="protein sequence ID" value="KAF6505907.1"/>
    <property type="molecule type" value="Genomic_DNA"/>
</dbReference>
<gene>
    <name evidence="1" type="ORF">HJG63_007793</name>
</gene>
<dbReference type="Proteomes" id="UP000593571">
    <property type="component" value="Unassembled WGS sequence"/>
</dbReference>
<organism evidence="1 2">
    <name type="scientific">Rousettus aegyptiacus</name>
    <name type="common">Egyptian fruit bat</name>
    <name type="synonym">Pteropus aegyptiacus</name>
    <dbReference type="NCBI Taxonomy" id="9407"/>
    <lineage>
        <taxon>Eukaryota</taxon>
        <taxon>Metazoa</taxon>
        <taxon>Chordata</taxon>
        <taxon>Craniata</taxon>
        <taxon>Vertebrata</taxon>
        <taxon>Euteleostomi</taxon>
        <taxon>Mammalia</taxon>
        <taxon>Eutheria</taxon>
        <taxon>Laurasiatheria</taxon>
        <taxon>Chiroptera</taxon>
        <taxon>Yinpterochiroptera</taxon>
        <taxon>Pteropodoidea</taxon>
        <taxon>Pteropodidae</taxon>
        <taxon>Rousettinae</taxon>
        <taxon>Rousettus</taxon>
    </lineage>
</organism>
<protein>
    <submittedName>
        <fullName evidence="1">Uncharacterized protein</fullName>
    </submittedName>
</protein>
<reference evidence="1 2" key="1">
    <citation type="journal article" date="2020" name="Nature">
        <title>Six reference-quality genomes reveal evolution of bat adaptations.</title>
        <authorList>
            <person name="Jebb D."/>
            <person name="Huang Z."/>
            <person name="Pippel M."/>
            <person name="Hughes G.M."/>
            <person name="Lavrichenko K."/>
            <person name="Devanna P."/>
            <person name="Winkler S."/>
            <person name="Jermiin L.S."/>
            <person name="Skirmuntt E.C."/>
            <person name="Katzourakis A."/>
            <person name="Burkitt-Gray L."/>
            <person name="Ray D.A."/>
            <person name="Sullivan K.A.M."/>
            <person name="Roscito J.G."/>
            <person name="Kirilenko B.M."/>
            <person name="Davalos L.M."/>
            <person name="Corthals A.P."/>
            <person name="Power M.L."/>
            <person name="Jones G."/>
            <person name="Ransome R.D."/>
            <person name="Dechmann D.K.N."/>
            <person name="Locatelli A.G."/>
            <person name="Puechmaille S.J."/>
            <person name="Fedrigo O."/>
            <person name="Jarvis E.D."/>
            <person name="Hiller M."/>
            <person name="Vernes S.C."/>
            <person name="Myers E.W."/>
            <person name="Teeling E.C."/>
        </authorList>
    </citation>
    <scope>NUCLEOTIDE SEQUENCE [LARGE SCALE GENOMIC DNA]</scope>
    <source>
        <strain evidence="1">MRouAeg1</strain>
        <tissue evidence="1">Muscle</tissue>
    </source>
</reference>
<proteinExistence type="predicted"/>
<keyword evidence="2" id="KW-1185">Reference proteome</keyword>
<name>A0A7J8KAM1_ROUAE</name>
<comment type="caution">
    <text evidence="1">The sequence shown here is derived from an EMBL/GenBank/DDBJ whole genome shotgun (WGS) entry which is preliminary data.</text>
</comment>